<dbReference type="PANTHER" id="PTHR11373:SF4">
    <property type="entry name" value="DEOXYNUCLEOSIDE TRIPHOSPHATE TRIPHOSPHOHYDROLASE SAMHD1"/>
    <property type="match status" value="1"/>
</dbReference>
<feature type="compositionally biased region" description="Basic residues" evidence="1">
    <location>
        <begin position="696"/>
        <end position="707"/>
    </location>
</feature>
<dbReference type="OrthoDB" id="1094121at2759"/>
<dbReference type="GO" id="GO:0005634">
    <property type="term" value="C:nucleus"/>
    <property type="evidence" value="ECO:0007669"/>
    <property type="project" value="TreeGrafter"/>
</dbReference>
<dbReference type="GO" id="GO:0008832">
    <property type="term" value="F:dGTPase activity"/>
    <property type="evidence" value="ECO:0007669"/>
    <property type="project" value="TreeGrafter"/>
</dbReference>
<dbReference type="InterPro" id="IPR038765">
    <property type="entry name" value="Papain-like_cys_pep_sf"/>
</dbReference>
<dbReference type="Gene3D" id="1.10.3210.10">
    <property type="entry name" value="Hypothetical protein af1432"/>
    <property type="match status" value="1"/>
</dbReference>
<organism evidence="3 4">
    <name type="scientific">Microthlaspi erraticum</name>
    <dbReference type="NCBI Taxonomy" id="1685480"/>
    <lineage>
        <taxon>Eukaryota</taxon>
        <taxon>Viridiplantae</taxon>
        <taxon>Streptophyta</taxon>
        <taxon>Embryophyta</taxon>
        <taxon>Tracheophyta</taxon>
        <taxon>Spermatophyta</taxon>
        <taxon>Magnoliopsida</taxon>
        <taxon>eudicotyledons</taxon>
        <taxon>Gunneridae</taxon>
        <taxon>Pentapetalae</taxon>
        <taxon>rosids</taxon>
        <taxon>malvids</taxon>
        <taxon>Brassicales</taxon>
        <taxon>Brassicaceae</taxon>
        <taxon>Coluteocarpeae</taxon>
        <taxon>Microthlaspi</taxon>
    </lineage>
</organism>
<gene>
    <name evidence="3" type="ORF">MERR_LOCUS42695</name>
</gene>
<feature type="region of interest" description="Disordered" evidence="1">
    <location>
        <begin position="696"/>
        <end position="730"/>
    </location>
</feature>
<dbReference type="GO" id="GO:0006508">
    <property type="term" value="P:proteolysis"/>
    <property type="evidence" value="ECO:0007669"/>
    <property type="project" value="InterPro"/>
</dbReference>
<proteinExistence type="predicted"/>
<reference evidence="3" key="1">
    <citation type="submission" date="2020-01" db="EMBL/GenBank/DDBJ databases">
        <authorList>
            <person name="Mishra B."/>
        </authorList>
    </citation>
    <scope>NUCLEOTIDE SEQUENCE [LARGE SCALE GENOMIC DNA]</scope>
</reference>
<dbReference type="InterPro" id="IPR050135">
    <property type="entry name" value="dGTPase-like"/>
</dbReference>
<feature type="domain" description="Peptidase C1A papain C-terminal" evidence="2">
    <location>
        <begin position="410"/>
        <end position="610"/>
    </location>
</feature>
<dbReference type="Proteomes" id="UP000467841">
    <property type="component" value="Unassembled WGS sequence"/>
</dbReference>
<sequence length="828" mass="93883">MGVYTMEEKGDDSADFVKEGDGNKAYAATDYDSPTHSDTEFGDSDRMTLKRCLFEDDGNGALRFTGRNNLSLPYDSSYTRIDSELRDRGRMRFEVERGFQTHTTRLFQGFSKMGATCDDDLSLPVHSVTGAPTNELRLRKHVYDNVLGNIYVDPLCLKFIYTERFQRLRELKQLGLTRMMVYPGAVHSRFEHSLGVYWLAGETVQRLQTFQGNAEKRLLYDIVANGRNGIYVDRFHCLVRDSRGCNLQIQRSCLYSFHNLNRDEMLQPTTVMNIKPKFQGCSRRSSTGEGSKDAAANPDSEADDTDNLHQGQMRIPHRCEMIKRLNEAGFDLSGAIAAGDKNPVTQDATEDLARACIGDDTRFALIAGTDPDSLRLYISDYVSLYWQTGRHWDGILLSPAAATTSDVTDSKVRTALGEIRNQMQHDLCWCYCDTDMVSATRVLNGLDEKHTPLCPRFLFQHLDPKQLAKVNATGHRCYGAIADASLSYILKFGVPAEESDRFDCKADRQFYQTDEFWKITSFYRYNTLEQALWRLRTHPVSANLLCFEGWDKKDTVYRGPIDGEGKKLDDAHGVVMCDFLMINGEPIIICKSSNGTRVGFKGYLHVAANVMLLMVAMQRNEQNKENNICQREPQHLLTDFYSVEMEYADDKYKRLSLQEIADNEEFRMDNRVCYEHLKGPVLGALVKEALTVAGRMKQRQRNRKQQRRYSSVGEAGEGVVPNDGDETEDFCSEESDEDAAEAVVTGGEAVVPDDGDETEDCSEELEEEAAEAVVRENPELVWSSSPCVLHHKDCRNLQVCFLILIEHITMISSRLHCIDQGCIFLQIY</sequence>
<comment type="caution">
    <text evidence="3">The sequence shown here is derived from an EMBL/GenBank/DDBJ whole genome shotgun (WGS) entry which is preliminary data.</text>
</comment>
<evidence type="ECO:0000259" key="2">
    <source>
        <dbReference type="Pfam" id="PF00112"/>
    </source>
</evidence>
<name>A0A6D2L2F1_9BRAS</name>
<protein>
    <recommendedName>
        <fullName evidence="2">Peptidase C1A papain C-terminal domain-containing protein</fullName>
    </recommendedName>
</protein>
<keyword evidence="4" id="KW-1185">Reference proteome</keyword>
<dbReference type="Pfam" id="PF00112">
    <property type="entry name" value="Peptidase_C1"/>
    <property type="match status" value="1"/>
</dbReference>
<dbReference type="PANTHER" id="PTHR11373">
    <property type="entry name" value="DEOXYNUCLEOSIDE TRIPHOSPHATE TRIPHOSPHOHYDROLASE"/>
    <property type="match status" value="1"/>
</dbReference>
<evidence type="ECO:0000313" key="3">
    <source>
        <dbReference type="EMBL" id="CAA7055459.1"/>
    </source>
</evidence>
<accession>A0A6D2L2F1</accession>
<dbReference type="InterPro" id="IPR000668">
    <property type="entry name" value="Peptidase_C1A_C"/>
</dbReference>
<evidence type="ECO:0000256" key="1">
    <source>
        <dbReference type="SAM" id="MobiDB-lite"/>
    </source>
</evidence>
<dbReference type="SUPFAM" id="SSF54001">
    <property type="entry name" value="Cysteine proteinases"/>
    <property type="match status" value="1"/>
</dbReference>
<feature type="region of interest" description="Disordered" evidence="1">
    <location>
        <begin position="277"/>
        <end position="308"/>
    </location>
</feature>
<dbReference type="EMBL" id="CACVBM020001607">
    <property type="protein sequence ID" value="CAA7055459.1"/>
    <property type="molecule type" value="Genomic_DNA"/>
</dbReference>
<evidence type="ECO:0000313" key="4">
    <source>
        <dbReference type="Proteomes" id="UP000467841"/>
    </source>
</evidence>
<dbReference type="Gene3D" id="3.90.70.10">
    <property type="entry name" value="Cysteine proteinases"/>
    <property type="match status" value="1"/>
</dbReference>
<dbReference type="GO" id="GO:0008234">
    <property type="term" value="F:cysteine-type peptidase activity"/>
    <property type="evidence" value="ECO:0007669"/>
    <property type="project" value="InterPro"/>
</dbReference>
<dbReference type="GO" id="GO:0006203">
    <property type="term" value="P:dGTP catabolic process"/>
    <property type="evidence" value="ECO:0007669"/>
    <property type="project" value="TreeGrafter"/>
</dbReference>
<dbReference type="SUPFAM" id="SSF109604">
    <property type="entry name" value="HD-domain/PDEase-like"/>
    <property type="match status" value="1"/>
</dbReference>
<dbReference type="AlphaFoldDB" id="A0A6D2L2F1"/>